<protein>
    <recommendedName>
        <fullName evidence="1">Transglycosylase SLT domain-containing protein</fullName>
    </recommendedName>
</protein>
<evidence type="ECO:0000313" key="3">
    <source>
        <dbReference type="Proteomes" id="UP000316030"/>
    </source>
</evidence>
<organism evidence="2 3">
    <name type="scientific">Thalassovita litoralis</name>
    <dbReference type="NCBI Taxonomy" id="1010611"/>
    <lineage>
        <taxon>Bacteria</taxon>
        <taxon>Pseudomonadati</taxon>
        <taxon>Pseudomonadota</taxon>
        <taxon>Alphaproteobacteria</taxon>
        <taxon>Rhodobacterales</taxon>
        <taxon>Roseobacteraceae</taxon>
        <taxon>Thalassovita</taxon>
    </lineage>
</organism>
<evidence type="ECO:0000259" key="1">
    <source>
        <dbReference type="Pfam" id="PF19489"/>
    </source>
</evidence>
<dbReference type="AlphaFoldDB" id="A0A521AHW3"/>
<accession>A0A521AHW3</accession>
<dbReference type="Pfam" id="PF19489">
    <property type="entry name" value="SLT_4"/>
    <property type="match status" value="1"/>
</dbReference>
<keyword evidence="3" id="KW-1185">Reference proteome</keyword>
<dbReference type="SUPFAM" id="SSF53955">
    <property type="entry name" value="Lysozyme-like"/>
    <property type="match status" value="1"/>
</dbReference>
<dbReference type="CDD" id="cd00442">
    <property type="entry name" value="Lyz-like"/>
    <property type="match status" value="1"/>
</dbReference>
<dbReference type="InterPro" id="IPR023346">
    <property type="entry name" value="Lysozyme-like_dom_sf"/>
</dbReference>
<dbReference type="EMBL" id="FXTO01000001">
    <property type="protein sequence ID" value="SMO34402.1"/>
    <property type="molecule type" value="Genomic_DNA"/>
</dbReference>
<gene>
    <name evidence="2" type="ORF">SAMN06265173_101171</name>
</gene>
<dbReference type="Proteomes" id="UP000316030">
    <property type="component" value="Unassembled WGS sequence"/>
</dbReference>
<sequence length="241" mass="27550">MNLGFTVHLAKIPIFPSGSPKLKELSFPLAANFAKMAQNKESERQMSRTLRALIMFVLLASCGGGDFSAPRNLDNACSILSQRPKYGKAFRATERRWGVPVHVQMATIYQESKFIGNARTPYRFVLGVIPMGRQSSAYGYAQAIDGTWEDYQRATGSWGARRDRIRDATDFMGWYMNQTRDKTGVELSNAQHQYLAYHEGHTGYLRKNYTRKSWLMRISAEVDARADMYERQLATCPRRLR</sequence>
<name>A0A521AHW3_9RHOB</name>
<feature type="domain" description="Transglycosylase SLT" evidence="1">
    <location>
        <begin position="52"/>
        <end position="236"/>
    </location>
</feature>
<dbReference type="Gene3D" id="1.10.530.10">
    <property type="match status" value="1"/>
</dbReference>
<reference evidence="2 3" key="1">
    <citation type="submission" date="2017-05" db="EMBL/GenBank/DDBJ databases">
        <authorList>
            <person name="Varghese N."/>
            <person name="Submissions S."/>
        </authorList>
    </citation>
    <scope>NUCLEOTIDE SEQUENCE [LARGE SCALE GENOMIC DNA]</scope>
    <source>
        <strain evidence="2 3">DSM 29506</strain>
    </source>
</reference>
<evidence type="ECO:0000313" key="2">
    <source>
        <dbReference type="EMBL" id="SMO34402.1"/>
    </source>
</evidence>
<dbReference type="InterPro" id="IPR045795">
    <property type="entry name" value="SLT_4"/>
</dbReference>
<proteinExistence type="predicted"/>